<dbReference type="AlphaFoldDB" id="A0A4U8TQ98"/>
<reference evidence="1 2" key="1">
    <citation type="journal article" date="2014" name="Genome Announc.">
        <title>Draft genome sequences of eight enterohepatic helicobacter species isolated from both laboratory and wild rodents.</title>
        <authorList>
            <person name="Sheh A."/>
            <person name="Shen Z."/>
            <person name="Fox J.G."/>
        </authorList>
    </citation>
    <scope>NUCLEOTIDE SEQUENCE [LARGE SCALE GENOMIC DNA]</scope>
    <source>
        <strain evidence="1 2">MIT 01-6451</strain>
    </source>
</reference>
<gene>
    <name evidence="1" type="ORF">LS65_002535</name>
</gene>
<sequence>MNILEAIKRKIKDLKEKLKTKIYNNKLRKAQLDSQIKVFLNSSYTGLESTIASKSFSGGGGFT</sequence>
<protein>
    <submittedName>
        <fullName evidence="1">Uncharacterized protein</fullName>
    </submittedName>
</protein>
<evidence type="ECO:0000313" key="1">
    <source>
        <dbReference type="EMBL" id="TLE02820.1"/>
    </source>
</evidence>
<dbReference type="RefSeq" id="WP_034363699.1">
    <property type="nucleotide sequence ID" value="NZ_CANAXW010000001.1"/>
</dbReference>
<proteinExistence type="predicted"/>
<evidence type="ECO:0000313" key="2">
    <source>
        <dbReference type="Proteomes" id="UP000029707"/>
    </source>
</evidence>
<comment type="caution">
    <text evidence="1">The sequence shown here is derived from an EMBL/GenBank/DDBJ whole genome shotgun (WGS) entry which is preliminary data.</text>
</comment>
<dbReference type="Proteomes" id="UP000029707">
    <property type="component" value="Unassembled WGS sequence"/>
</dbReference>
<keyword evidence="2" id="KW-1185">Reference proteome</keyword>
<organism evidence="1 2">
    <name type="scientific">Helicobacter japonicus</name>
    <dbReference type="NCBI Taxonomy" id="425400"/>
    <lineage>
        <taxon>Bacteria</taxon>
        <taxon>Pseudomonadati</taxon>
        <taxon>Campylobacterota</taxon>
        <taxon>Epsilonproteobacteria</taxon>
        <taxon>Campylobacterales</taxon>
        <taxon>Helicobacteraceae</taxon>
        <taxon>Helicobacter</taxon>
    </lineage>
</organism>
<accession>A0A4U8TQ98</accession>
<name>A0A4U8TQ98_9HELI</name>
<dbReference type="EMBL" id="JRMQ02000002">
    <property type="protein sequence ID" value="TLE02820.1"/>
    <property type="molecule type" value="Genomic_DNA"/>
</dbReference>